<accession>A0A6C0CD65</accession>
<dbReference type="AlphaFoldDB" id="A0A6C0CD65"/>
<evidence type="ECO:0000313" key="1">
    <source>
        <dbReference type="EMBL" id="QHT02223.1"/>
    </source>
</evidence>
<reference evidence="1" key="1">
    <citation type="journal article" date="2020" name="Nature">
        <title>Giant virus diversity and host interactions through global metagenomics.</title>
        <authorList>
            <person name="Schulz F."/>
            <person name="Roux S."/>
            <person name="Paez-Espino D."/>
            <person name="Jungbluth S."/>
            <person name="Walsh D.A."/>
            <person name="Denef V.J."/>
            <person name="McMahon K.D."/>
            <person name="Konstantinidis K.T."/>
            <person name="Eloe-Fadrosh E.A."/>
            <person name="Kyrpides N.C."/>
            <person name="Woyke T."/>
        </authorList>
    </citation>
    <scope>NUCLEOTIDE SEQUENCE</scope>
    <source>
        <strain evidence="1">GVMAG-M-3300020565-3</strain>
    </source>
</reference>
<sequence length="153" mass="17751">MNNDAVAAVAAAAAAAADNIVDSIINQGKTEPTEEELETFKNLVNDWFKYDDQIRKLMIAMKERKNYQRVLNNKIEEFMFNFKYNDLNTAHGRIKTNVKECIVPIKMNDIKTKIIQYKELSGEELLKRIFEEDRQTVVKKNIKRIIPKVSLTI</sequence>
<dbReference type="EMBL" id="MN739391">
    <property type="protein sequence ID" value="QHT02223.1"/>
    <property type="molecule type" value="Genomic_DNA"/>
</dbReference>
<name>A0A6C0CD65_9ZZZZ</name>
<protein>
    <submittedName>
        <fullName evidence="1">Uncharacterized protein</fullName>
    </submittedName>
</protein>
<organism evidence="1">
    <name type="scientific">viral metagenome</name>
    <dbReference type="NCBI Taxonomy" id="1070528"/>
    <lineage>
        <taxon>unclassified sequences</taxon>
        <taxon>metagenomes</taxon>
        <taxon>organismal metagenomes</taxon>
    </lineage>
</organism>
<proteinExistence type="predicted"/>